<dbReference type="GO" id="GO:0016757">
    <property type="term" value="F:glycosyltransferase activity"/>
    <property type="evidence" value="ECO:0007669"/>
    <property type="project" value="UniProtKB-KW"/>
</dbReference>
<evidence type="ECO:0000313" key="5">
    <source>
        <dbReference type="EMBL" id="ABM61560.1"/>
    </source>
</evidence>
<evidence type="ECO:0000256" key="3">
    <source>
        <dbReference type="ARBA" id="ARBA00022679"/>
    </source>
</evidence>
<dbReference type="STRING" id="349124.Hhal_0782"/>
<dbReference type="KEGG" id="hha:Hhal_0782"/>
<accession>A1WV48</accession>
<keyword evidence="3 5" id="KW-0808">Transferase</keyword>
<feature type="domain" description="Glycosyltransferase 2-like" evidence="4">
    <location>
        <begin position="6"/>
        <end position="168"/>
    </location>
</feature>
<evidence type="ECO:0000256" key="2">
    <source>
        <dbReference type="ARBA" id="ARBA00022676"/>
    </source>
</evidence>
<keyword evidence="6" id="KW-1185">Reference proteome</keyword>
<evidence type="ECO:0000256" key="1">
    <source>
        <dbReference type="ARBA" id="ARBA00006739"/>
    </source>
</evidence>
<comment type="similarity">
    <text evidence="1">Belongs to the glycosyltransferase 2 family.</text>
</comment>
<proteinExistence type="inferred from homology"/>
<dbReference type="Pfam" id="PF00535">
    <property type="entry name" value="Glycos_transf_2"/>
    <property type="match status" value="1"/>
</dbReference>
<dbReference type="InterPro" id="IPR029044">
    <property type="entry name" value="Nucleotide-diphossugar_trans"/>
</dbReference>
<keyword evidence="2" id="KW-0328">Glycosyltransferase</keyword>
<dbReference type="SUPFAM" id="SSF53448">
    <property type="entry name" value="Nucleotide-diphospho-sugar transferases"/>
    <property type="match status" value="1"/>
</dbReference>
<reference evidence="6" key="1">
    <citation type="submission" date="2006-12" db="EMBL/GenBank/DDBJ databases">
        <title>Complete sequence of Halorhodospira halophila SL1.</title>
        <authorList>
            <consortium name="US DOE Joint Genome Institute"/>
            <person name="Copeland A."/>
            <person name="Lucas S."/>
            <person name="Lapidus A."/>
            <person name="Barry K."/>
            <person name="Detter J.C."/>
            <person name="Glavina del Rio T."/>
            <person name="Hammon N."/>
            <person name="Israni S."/>
            <person name="Dalin E."/>
            <person name="Tice H."/>
            <person name="Pitluck S."/>
            <person name="Saunders E."/>
            <person name="Brettin T."/>
            <person name="Bruce D."/>
            <person name="Han C."/>
            <person name="Tapia R."/>
            <person name="Schmutz J."/>
            <person name="Larimer F."/>
            <person name="Land M."/>
            <person name="Hauser L."/>
            <person name="Kyrpides N."/>
            <person name="Mikhailova N."/>
            <person name="Hoff W."/>
            <person name="Richardson P."/>
        </authorList>
    </citation>
    <scope>NUCLEOTIDE SEQUENCE [LARGE SCALE GENOMIC DNA]</scope>
    <source>
        <strain evidence="6">DSM 244 / SL1</strain>
    </source>
</reference>
<dbReference type="eggNOG" id="COG1215">
    <property type="taxonomic scope" value="Bacteria"/>
</dbReference>
<dbReference type="InterPro" id="IPR050834">
    <property type="entry name" value="Glycosyltransf_2"/>
</dbReference>
<dbReference type="CDD" id="cd04195">
    <property type="entry name" value="GT2_AmsE_like"/>
    <property type="match status" value="1"/>
</dbReference>
<dbReference type="CAZy" id="GT2">
    <property type="family name" value="Glycosyltransferase Family 2"/>
</dbReference>
<reference evidence="5 6" key="2">
    <citation type="journal article" date="2013" name="Stand. Genomic Sci.">
        <title>Complete genome sequence of Halorhodospira halophila SL1.</title>
        <authorList>
            <person name="Challacombe J.F."/>
            <person name="Majid S."/>
            <person name="Deole R."/>
            <person name="Brettin T.S."/>
            <person name="Bruce D."/>
            <person name="Delano S.F."/>
            <person name="Detter J.C."/>
            <person name="Gleasner C.D."/>
            <person name="Han C.S."/>
            <person name="Misra M."/>
            <person name="Reitenga K.G."/>
            <person name="Mikhailova N."/>
            <person name="Woyke T."/>
            <person name="Pitluck S."/>
            <person name="Nolan M."/>
            <person name="Land M.L."/>
            <person name="Saunders E."/>
            <person name="Tapia R."/>
            <person name="Lapidus A."/>
            <person name="Ivanova N."/>
            <person name="Hoff W.D."/>
        </authorList>
    </citation>
    <scope>NUCLEOTIDE SEQUENCE [LARGE SCALE GENOMIC DNA]</scope>
    <source>
        <strain evidence="6">DSM 244 / SL1</strain>
    </source>
</reference>
<gene>
    <name evidence="5" type="ordered locus">Hhal_0782</name>
</gene>
<evidence type="ECO:0000313" key="6">
    <source>
        <dbReference type="Proteomes" id="UP000000647"/>
    </source>
</evidence>
<organism evidence="5 6">
    <name type="scientific">Halorhodospira halophila (strain DSM 244 / SL1)</name>
    <name type="common">Ectothiorhodospira halophila (strain DSM 244 / SL1)</name>
    <dbReference type="NCBI Taxonomy" id="349124"/>
    <lineage>
        <taxon>Bacteria</taxon>
        <taxon>Pseudomonadati</taxon>
        <taxon>Pseudomonadota</taxon>
        <taxon>Gammaproteobacteria</taxon>
        <taxon>Chromatiales</taxon>
        <taxon>Ectothiorhodospiraceae</taxon>
        <taxon>Halorhodospira</taxon>
    </lineage>
</organism>
<dbReference type="EMBL" id="CP000544">
    <property type="protein sequence ID" value="ABM61560.1"/>
    <property type="molecule type" value="Genomic_DNA"/>
</dbReference>
<dbReference type="Gene3D" id="3.90.550.10">
    <property type="entry name" value="Spore Coat Polysaccharide Biosynthesis Protein SpsA, Chain A"/>
    <property type="match status" value="1"/>
</dbReference>
<dbReference type="PANTHER" id="PTHR43685:SF5">
    <property type="entry name" value="GLYCOSYLTRANSFERASE EPSE-RELATED"/>
    <property type="match status" value="1"/>
</dbReference>
<dbReference type="InterPro" id="IPR001173">
    <property type="entry name" value="Glyco_trans_2-like"/>
</dbReference>
<name>A1WV48_HALHL</name>
<dbReference type="OrthoDB" id="5782309at2"/>
<dbReference type="Proteomes" id="UP000000647">
    <property type="component" value="Chromosome"/>
</dbReference>
<protein>
    <submittedName>
        <fullName evidence="5">Glycosyl transferase, family 2</fullName>
    </submittedName>
</protein>
<dbReference type="RefSeq" id="WP_011813583.1">
    <property type="nucleotide sequence ID" value="NC_008789.1"/>
</dbReference>
<sequence length="274" mass="31443">MQTDVSILLATYSGDSPELLHKSLESLEHQTLPPDEVILVESGALTQAQREVIEEKQKQLPLRRVLKEKNEGLGAALAEGLKHARCEWVARIDADDIAFTDRLERQNQHLIKNPGIDILGGGAVEIDYDGNIGKTRVMPTKHDKISKTIWACPVIHPSVTFRRRRILEVGNYNPSLPRGQDYELWFRALHNGLRFENLPDPVVYYRFSQDNIRRQPPRECFVQGQIGWRGCRMLGLPLWQHLAVWYPFARSLLPLPLAEAAYRFSQRIDPRLAR</sequence>
<dbReference type="PANTHER" id="PTHR43685">
    <property type="entry name" value="GLYCOSYLTRANSFERASE"/>
    <property type="match status" value="1"/>
</dbReference>
<dbReference type="AlphaFoldDB" id="A1WV48"/>
<dbReference type="HOGENOM" id="CLU_025996_0_9_6"/>
<evidence type="ECO:0000259" key="4">
    <source>
        <dbReference type="Pfam" id="PF00535"/>
    </source>
</evidence>